<feature type="domain" description="Serine aminopeptidase S33" evidence="2">
    <location>
        <begin position="741"/>
        <end position="793"/>
    </location>
</feature>
<organism evidence="3">
    <name type="scientific">Cladocopium goreaui</name>
    <dbReference type="NCBI Taxonomy" id="2562237"/>
    <lineage>
        <taxon>Eukaryota</taxon>
        <taxon>Sar</taxon>
        <taxon>Alveolata</taxon>
        <taxon>Dinophyceae</taxon>
        <taxon>Suessiales</taxon>
        <taxon>Symbiodiniaceae</taxon>
        <taxon>Cladocopium</taxon>
    </lineage>
</organism>
<dbReference type="SUPFAM" id="SSF53474">
    <property type="entry name" value="alpha/beta-Hydrolases"/>
    <property type="match status" value="1"/>
</dbReference>
<dbReference type="Gene3D" id="3.40.50.1820">
    <property type="entry name" value="alpha/beta hydrolase"/>
    <property type="match status" value="1"/>
</dbReference>
<dbReference type="EMBL" id="CAMXCT030001779">
    <property type="protein sequence ID" value="CAL4780273.1"/>
    <property type="molecule type" value="Genomic_DNA"/>
</dbReference>
<dbReference type="InterPro" id="IPR029058">
    <property type="entry name" value="AB_hydrolase_fold"/>
</dbReference>
<evidence type="ECO:0000256" key="1">
    <source>
        <dbReference type="SAM" id="MobiDB-lite"/>
    </source>
</evidence>
<dbReference type="Pfam" id="PF12146">
    <property type="entry name" value="Hydrolase_4"/>
    <property type="match status" value="2"/>
</dbReference>
<feature type="region of interest" description="Disordered" evidence="1">
    <location>
        <begin position="224"/>
        <end position="310"/>
    </location>
</feature>
<dbReference type="InterPro" id="IPR022742">
    <property type="entry name" value="Hydrolase_4"/>
</dbReference>
<dbReference type="Proteomes" id="UP001152797">
    <property type="component" value="Unassembled WGS sequence"/>
</dbReference>
<name>A0A9P1FYM1_9DINO</name>
<feature type="non-terminal residue" evidence="3">
    <location>
        <position position="854"/>
    </location>
</feature>
<dbReference type="InterPro" id="IPR051044">
    <property type="entry name" value="MAG_DAG_Lipase"/>
</dbReference>
<accession>A0A9P1FYM1</accession>
<reference evidence="4 5" key="2">
    <citation type="submission" date="2024-05" db="EMBL/GenBank/DDBJ databases">
        <authorList>
            <person name="Chen Y."/>
            <person name="Shah S."/>
            <person name="Dougan E. K."/>
            <person name="Thang M."/>
            <person name="Chan C."/>
        </authorList>
    </citation>
    <scope>NUCLEOTIDE SEQUENCE [LARGE SCALE GENOMIC DNA]</scope>
</reference>
<feature type="domain" description="Serine aminopeptidase S33" evidence="2">
    <location>
        <begin position="516"/>
        <end position="657"/>
    </location>
</feature>
<feature type="compositionally biased region" description="Basic and acidic residues" evidence="1">
    <location>
        <begin position="234"/>
        <end position="244"/>
    </location>
</feature>
<proteinExistence type="predicted"/>
<evidence type="ECO:0000313" key="4">
    <source>
        <dbReference type="EMBL" id="CAL4780273.1"/>
    </source>
</evidence>
<comment type="caution">
    <text evidence="3">The sequence shown here is derived from an EMBL/GenBank/DDBJ whole genome shotgun (WGS) entry which is preliminary data.</text>
</comment>
<dbReference type="AlphaFoldDB" id="A0A9P1FYM1"/>
<keyword evidence="5" id="KW-1185">Reference proteome</keyword>
<reference evidence="3" key="1">
    <citation type="submission" date="2022-10" db="EMBL/GenBank/DDBJ databases">
        <authorList>
            <person name="Chen Y."/>
            <person name="Dougan E. K."/>
            <person name="Chan C."/>
            <person name="Rhodes N."/>
            <person name="Thang M."/>
        </authorList>
    </citation>
    <scope>NUCLEOTIDE SEQUENCE</scope>
</reference>
<dbReference type="OrthoDB" id="2498029at2759"/>
<evidence type="ECO:0000313" key="3">
    <source>
        <dbReference type="EMBL" id="CAI3992961.1"/>
    </source>
</evidence>
<feature type="non-terminal residue" evidence="3">
    <location>
        <position position="1"/>
    </location>
</feature>
<sequence>DWFCMTRLNPGSTCPQPLALRVKLSSYGSRERVELHVELENRSRRALSLALGSFTAGSSSSCILSASLQSCLDGTWKSACVLQPRGYAKQRAAMFLPAFQAVKMRILGKVVSLGRFGGLALRVGGDAPNAAEVLLPLTSTEVEGLEEPNQLKPLLRFTVGKPVKTLQVDPKPVWIGPHEARQPRRYSTFETEVVSEVCELAMCDDSDAKLAPRMQTRRLQAFQRSLSPQLPVPRHHEDIQEDKPSSVPDPMRSTFSGLRSARMKLRSRPNTVPAIVDSEVQAEPPSELADPSGLGNKPPRSQRGSPRSALPSLTVIHHGTAWRNLGRSQDVLADPVLLELAEAASGARNVSIALTGRCFLGRLGQRFADALRSLGYKVILGNALLVSWVSAHEDSNDIAELVLVAHWKSLHSCIGILQSHVLRKAVILCDHCDEASAMAEAKTLPCSWQVVMSATDLQLKRRMAKLEDGTEVFYQCIRPKNKASNGSKDPPRFEDAAWANWGDGGKHREAKWQAVTHVCIFLHGYMASSDLFLHFLAELARRGALVLCPDLPGHGRSDGELTYVPDWWAWVDTIWEAIDFMVKEEVSGELPIFVSGGSLGGGLSVCLCLQRPTFFRGAVLMCPMLTVSDDVKPPWIVQQFFKHVVAPLMPSWPITPSVETWQQHVENCGECPCLCCSCAWVCLDASAWRISDLFRLIWEVTTLDFRIPEHGSQVNDRNPLSMQGLKPRLGTGREFGFTYPDWLDGHMSEMQTPFIILHGKADKVTDPATSQKLYEEAVAKDKALKLYDGVYHAELFCCMPGSFEGIEWTNEEMAATRSCLEDAAAWMKQRMGALTQSRLEQNGRKFDDQHADLS</sequence>
<evidence type="ECO:0000313" key="5">
    <source>
        <dbReference type="Proteomes" id="UP001152797"/>
    </source>
</evidence>
<protein>
    <submittedName>
        <fullName evidence="4">Monoglyceride lipase (MGL) (Monoacylglycero l lipase) (MAGL)</fullName>
    </submittedName>
</protein>
<dbReference type="PANTHER" id="PTHR11614">
    <property type="entry name" value="PHOSPHOLIPASE-RELATED"/>
    <property type="match status" value="1"/>
</dbReference>
<dbReference type="EMBL" id="CAMXCT010001779">
    <property type="protein sequence ID" value="CAI3992961.1"/>
    <property type="molecule type" value="Genomic_DNA"/>
</dbReference>
<dbReference type="EMBL" id="CAMXCT020001779">
    <property type="protein sequence ID" value="CAL1146336.1"/>
    <property type="molecule type" value="Genomic_DNA"/>
</dbReference>
<evidence type="ECO:0000259" key="2">
    <source>
        <dbReference type="Pfam" id="PF12146"/>
    </source>
</evidence>
<gene>
    <name evidence="3" type="ORF">C1SCF055_LOCUS19752</name>
</gene>